<accession>A0ABW1WC12</accession>
<sequence length="118" mass="13239">MPLKFEGMDDLLSKLSQLEHPEFAKERALDVGAEHMRQKIAESVPRGSGSDHAADHIIVKKENGTREIGPDHGYWYLKFPEFGTSTQPAQGFMAKTFHAEIKTTQNKMADSIRKDLGL</sequence>
<name>A0ABW1WC12_9BACL</name>
<dbReference type="EMBL" id="JBHSTQ010000001">
    <property type="protein sequence ID" value="MFC6385127.1"/>
    <property type="molecule type" value="Genomic_DNA"/>
</dbReference>
<gene>
    <name evidence="1" type="ORF">ACFP7A_00810</name>
</gene>
<evidence type="ECO:0000313" key="2">
    <source>
        <dbReference type="Proteomes" id="UP001596267"/>
    </source>
</evidence>
<reference evidence="2" key="1">
    <citation type="journal article" date="2019" name="Int. J. Syst. Evol. Microbiol.">
        <title>The Global Catalogue of Microorganisms (GCM) 10K type strain sequencing project: providing services to taxonomists for standard genome sequencing and annotation.</title>
        <authorList>
            <consortium name="The Broad Institute Genomics Platform"/>
            <consortium name="The Broad Institute Genome Sequencing Center for Infectious Disease"/>
            <person name="Wu L."/>
            <person name="Ma J."/>
        </authorList>
    </citation>
    <scope>NUCLEOTIDE SEQUENCE [LARGE SCALE GENOMIC DNA]</scope>
    <source>
        <strain evidence="2">CCUG 42001</strain>
    </source>
</reference>
<organism evidence="1 2">
    <name type="scientific">Sporolactobacillus kofuensis</name>
    <dbReference type="NCBI Taxonomy" id="269672"/>
    <lineage>
        <taxon>Bacteria</taxon>
        <taxon>Bacillati</taxon>
        <taxon>Bacillota</taxon>
        <taxon>Bacilli</taxon>
        <taxon>Bacillales</taxon>
        <taxon>Sporolactobacillaceae</taxon>
        <taxon>Sporolactobacillus</taxon>
    </lineage>
</organism>
<dbReference type="RefSeq" id="WP_253053723.1">
    <property type="nucleotide sequence ID" value="NZ_JAMXWN010000005.1"/>
</dbReference>
<dbReference type="Proteomes" id="UP001596267">
    <property type="component" value="Unassembled WGS sequence"/>
</dbReference>
<proteinExistence type="predicted"/>
<keyword evidence="2" id="KW-1185">Reference proteome</keyword>
<dbReference type="InterPro" id="IPR010064">
    <property type="entry name" value="HK97-gp10_tail"/>
</dbReference>
<evidence type="ECO:0000313" key="1">
    <source>
        <dbReference type="EMBL" id="MFC6385127.1"/>
    </source>
</evidence>
<protein>
    <submittedName>
        <fullName evidence="1">HK97-gp10 family putative phage morphogenesis protein</fullName>
    </submittedName>
</protein>
<dbReference type="Pfam" id="PF04883">
    <property type="entry name" value="HK97-gp10_like"/>
    <property type="match status" value="1"/>
</dbReference>
<comment type="caution">
    <text evidence="1">The sequence shown here is derived from an EMBL/GenBank/DDBJ whole genome shotgun (WGS) entry which is preliminary data.</text>
</comment>
<dbReference type="NCBIfam" id="TIGR01725">
    <property type="entry name" value="phge_HK97_gp10"/>
    <property type="match status" value="1"/>
</dbReference>